<keyword evidence="2" id="KW-1185">Reference proteome</keyword>
<evidence type="ECO:0000313" key="1">
    <source>
        <dbReference type="EMBL" id="GGN42967.1"/>
    </source>
</evidence>
<dbReference type="Proteomes" id="UP000653411">
    <property type="component" value="Unassembled WGS sequence"/>
</dbReference>
<name>A0A917XPC8_9ACTN</name>
<dbReference type="EMBL" id="BMML01000038">
    <property type="protein sequence ID" value="GGN42967.1"/>
    <property type="molecule type" value="Genomic_DNA"/>
</dbReference>
<dbReference type="Gene3D" id="3.40.190.10">
    <property type="entry name" value="Periplasmic binding protein-like II"/>
    <property type="match status" value="1"/>
</dbReference>
<reference evidence="1" key="2">
    <citation type="submission" date="2020-09" db="EMBL/GenBank/DDBJ databases">
        <authorList>
            <person name="Sun Q."/>
            <person name="Zhou Y."/>
        </authorList>
    </citation>
    <scope>NUCLEOTIDE SEQUENCE</scope>
    <source>
        <strain evidence="1">CGMCC 4.7110</strain>
    </source>
</reference>
<sequence>MSQASERCHRNHHWVSYMGSEACQSKASLTGTFFPSIPAAMDASAKALARTGVDLSVFTDMIKDKVLCPSPVYGNGAALQDALQPLFQAYFAGQKNDSVFTEMQNQSKQLLAKK</sequence>
<comment type="caution">
    <text evidence="1">The sequence shown here is derived from an EMBL/GenBank/DDBJ whole genome shotgun (WGS) entry which is preliminary data.</text>
</comment>
<protein>
    <submittedName>
        <fullName evidence="1">Uncharacterized protein</fullName>
    </submittedName>
</protein>
<evidence type="ECO:0000313" key="2">
    <source>
        <dbReference type="Proteomes" id="UP000653411"/>
    </source>
</evidence>
<dbReference type="AlphaFoldDB" id="A0A917XPC8"/>
<proteinExistence type="predicted"/>
<gene>
    <name evidence="1" type="ORF">GCM10011578_092790</name>
</gene>
<accession>A0A917XPC8</accession>
<reference evidence="1" key="1">
    <citation type="journal article" date="2014" name="Int. J. Syst. Evol. Microbiol.">
        <title>Complete genome sequence of Corynebacterium casei LMG S-19264T (=DSM 44701T), isolated from a smear-ripened cheese.</title>
        <authorList>
            <consortium name="US DOE Joint Genome Institute (JGI-PGF)"/>
            <person name="Walter F."/>
            <person name="Albersmeier A."/>
            <person name="Kalinowski J."/>
            <person name="Ruckert C."/>
        </authorList>
    </citation>
    <scope>NUCLEOTIDE SEQUENCE</scope>
    <source>
        <strain evidence="1">CGMCC 4.7110</strain>
    </source>
</reference>
<organism evidence="1 2">
    <name type="scientific">Streptomyces fuscichromogenes</name>
    <dbReference type="NCBI Taxonomy" id="1324013"/>
    <lineage>
        <taxon>Bacteria</taxon>
        <taxon>Bacillati</taxon>
        <taxon>Actinomycetota</taxon>
        <taxon>Actinomycetes</taxon>
        <taxon>Kitasatosporales</taxon>
        <taxon>Streptomycetaceae</taxon>
        <taxon>Streptomyces</taxon>
    </lineage>
</organism>
<dbReference type="RefSeq" id="WP_229713764.1">
    <property type="nucleotide sequence ID" value="NZ_BMML01000038.1"/>
</dbReference>